<dbReference type="Gene3D" id="1.20.1050.130">
    <property type="match status" value="1"/>
</dbReference>
<dbReference type="PANTHER" id="PTHR43097">
    <property type="entry name" value="GLUTAMINE-TRNA LIGASE"/>
    <property type="match status" value="1"/>
</dbReference>
<keyword evidence="5 12" id="KW-0436">Ligase</keyword>
<dbReference type="InterPro" id="IPR020061">
    <property type="entry name" value="Glu_tRNA_lig_a-bdl"/>
</dbReference>
<comment type="subcellular location">
    <subcellularLocation>
        <location evidence="1">Cytoplasm</location>
    </subcellularLocation>
</comment>
<evidence type="ECO:0000259" key="14">
    <source>
        <dbReference type="Pfam" id="PF03950"/>
    </source>
</evidence>
<keyword evidence="7 12" id="KW-0067">ATP-binding</keyword>
<evidence type="ECO:0000259" key="15">
    <source>
        <dbReference type="Pfam" id="PF14497"/>
    </source>
</evidence>
<evidence type="ECO:0000259" key="16">
    <source>
        <dbReference type="Pfam" id="PF20974"/>
    </source>
</evidence>
<dbReference type="Gene3D" id="3.40.50.620">
    <property type="entry name" value="HUPs"/>
    <property type="match status" value="1"/>
</dbReference>
<evidence type="ECO:0000256" key="5">
    <source>
        <dbReference type="ARBA" id="ARBA00022598"/>
    </source>
</evidence>
<dbReference type="InterPro" id="IPR020059">
    <property type="entry name" value="Glu/Gln-tRNA-synth_Ib_codon-bd"/>
</dbReference>
<dbReference type="InterPro" id="IPR014729">
    <property type="entry name" value="Rossmann-like_a/b/a_fold"/>
</dbReference>
<dbReference type="InterPro" id="IPR004526">
    <property type="entry name" value="Glu-tRNA-synth_arc/euk"/>
</dbReference>
<evidence type="ECO:0000256" key="7">
    <source>
        <dbReference type="ARBA" id="ARBA00022840"/>
    </source>
</evidence>
<dbReference type="FunFam" id="3.90.800.10:FF:000001">
    <property type="entry name" value="Glutamine--tRNA ligase"/>
    <property type="match status" value="1"/>
</dbReference>
<dbReference type="Gene3D" id="3.90.800.10">
    <property type="entry name" value="Glutamyl-tRNA Synthetase, Domain 3"/>
    <property type="match status" value="1"/>
</dbReference>
<feature type="domain" description="Glutathione S-transferase C-terminal" evidence="15">
    <location>
        <begin position="175"/>
        <end position="237"/>
    </location>
</feature>
<dbReference type="GO" id="GO:0005524">
    <property type="term" value="F:ATP binding"/>
    <property type="evidence" value="ECO:0007669"/>
    <property type="project" value="UniProtKB-KW"/>
</dbReference>
<dbReference type="Proteomes" id="UP000290189">
    <property type="component" value="Unassembled WGS sequence"/>
</dbReference>
<evidence type="ECO:0000256" key="1">
    <source>
        <dbReference type="ARBA" id="ARBA00004496"/>
    </source>
</evidence>
<proteinExistence type="inferred from homology"/>
<feature type="domain" description="Glutamyl/glutaminyl-tRNA synthetase class Ib anti-codon binding" evidence="14">
    <location>
        <begin position="578"/>
        <end position="671"/>
    </location>
</feature>
<keyword evidence="4" id="KW-0963">Cytoplasm</keyword>
<geneLocation type="mitochondrion" evidence="18"/>
<dbReference type="InterPro" id="IPR020058">
    <property type="entry name" value="Glu/Gln-tRNA-synth_Ib_cat-dom"/>
</dbReference>
<dbReference type="InterPro" id="IPR050132">
    <property type="entry name" value="Gln/Glu-tRNA_Ligase"/>
</dbReference>
<dbReference type="OMA" id="CPVVDSH"/>
<evidence type="ECO:0000256" key="6">
    <source>
        <dbReference type="ARBA" id="ARBA00022741"/>
    </source>
</evidence>
<keyword evidence="19" id="KW-1185">Reference proteome</keyword>
<evidence type="ECO:0000313" key="17">
    <source>
        <dbReference type="EMBL" id="CEP02813.1"/>
    </source>
</evidence>
<dbReference type="GO" id="GO:0017102">
    <property type="term" value="C:methionyl glutamyl tRNA synthetase complex"/>
    <property type="evidence" value="ECO:0007669"/>
    <property type="project" value="TreeGrafter"/>
</dbReference>
<reference evidence="18 20" key="2">
    <citation type="submission" date="2018-03" db="EMBL/GenBank/DDBJ databases">
        <authorList>
            <person name="Fogelqvist J."/>
        </authorList>
    </citation>
    <scope>NUCLEOTIDE SEQUENCE [LARGE SCALE GENOMIC DNA]</scope>
</reference>
<sequence>MRLCPDQGGTHVLASPHSYCWRLTRWTWTGDSASETARWFDGPLSAAAACGLSCTPWQQPNMTRPVSPGQRQSAASTPAPSPVVIYWAKSPPLSILGICAVAPAVTSHVKIVPRATTDRTPTTTCLSSGVKLNGESLAVRLLARFADRHAGTMLYGGSLSDATEIDYFVDIAYHSNITEKLGELDNHLRLRTFLVGHTLSLADIVVWDALVGLENATLGPHLSRWLSHVKSLPAIASSYVKARPKADPAPAVSTPAGGNMIVLDPKWMGRVVTRFPPEPSGYLHIGHAKAALLNYELATRYKGRLIVRFDDTNPAKEKQEFVDAILEDLKTLGVKHTPPVTYSSDHFEYLEDSCTDMIKAGLAYVDFTDIAEMREQRAKGVEGACRNQTIEENLGLWDEMRRGTPLGQKCVVRAKIAMNHRNTSMRDPAMYRCNLTPHHRTGSKFKVYPTYDFTCPLIDSLEGVTHALRTIEYRDRNEQYEWFCNALSLRQPVVIDFARMNLVYTVLSKRKLQRLVDTGIVTGWDDPRFPTVRGMVRHGLQVAALHDFVIDQGASKATAFMEWDKIWNLNKKIIDPVAFRYTCVSARDPVPFYLENGPEDSDAKITVRYVPKDASKGEKPVPLSKVVLLEQEDAMAIEPNEEVTLIGWGNAIASRAEKNAAGVVVGIHGRLNLDGNVKTTKKKLTWVASRDRASHVPLTLVELGYLITTPKLENDLTEEQFDGVLNRKSWMETQALGEVTMRGVVRGQTIQLTRRGFYICDRDLSSGSSLVLIYIPDGRVGPASTLSRQVQ</sequence>
<evidence type="ECO:0000313" key="20">
    <source>
        <dbReference type="Proteomes" id="UP000290189"/>
    </source>
</evidence>
<dbReference type="InterPro" id="IPR000924">
    <property type="entry name" value="Glu/Gln-tRNA-synth"/>
</dbReference>
<dbReference type="NCBIfam" id="TIGR00463">
    <property type="entry name" value="gltX_arch"/>
    <property type="match status" value="1"/>
</dbReference>
<dbReference type="HAMAP" id="MF_02076">
    <property type="entry name" value="Glu_tRNA_synth_type2"/>
    <property type="match status" value="1"/>
</dbReference>
<evidence type="ECO:0000256" key="9">
    <source>
        <dbReference type="ARBA" id="ARBA00023146"/>
    </source>
</evidence>
<dbReference type="Gene3D" id="1.10.1160.10">
    <property type="entry name" value="Glutamyl-trna Synthetase, Domain 2"/>
    <property type="match status" value="1"/>
</dbReference>
<keyword evidence="8 12" id="KW-0648">Protein biosynthesis</keyword>
<dbReference type="CDD" id="cd10289">
    <property type="entry name" value="GST_C_AaRS_like"/>
    <property type="match status" value="1"/>
</dbReference>
<dbReference type="EC" id="6.1.1.17" evidence="3"/>
<dbReference type="PANTHER" id="PTHR43097:SF5">
    <property type="entry name" value="GLUTAMATE--TRNA LIGASE"/>
    <property type="match status" value="1"/>
</dbReference>
<keyword evidence="6 12" id="KW-0547">Nucleotide-binding</keyword>
<comment type="similarity">
    <text evidence="2">Belongs to the class-I aminoacyl-tRNA synthetase family. Glutamate--tRNA ligase type 2 subfamily.</text>
</comment>
<dbReference type="Pfam" id="PF00749">
    <property type="entry name" value="tRNA-synt_1c"/>
    <property type="match status" value="1"/>
</dbReference>
<dbReference type="FunFam" id="1.10.1160.10:FF:000001">
    <property type="entry name" value="Glutamine--tRNA ligase"/>
    <property type="match status" value="1"/>
</dbReference>
<dbReference type="EMBL" id="CDSF01000133">
    <property type="protein sequence ID" value="CEP02813.1"/>
    <property type="molecule type" value="Genomic_DNA"/>
</dbReference>
<evidence type="ECO:0000313" key="19">
    <source>
        <dbReference type="Proteomes" id="UP000039324"/>
    </source>
</evidence>
<keyword evidence="18" id="KW-0496">Mitochondrion</keyword>
<dbReference type="InterPro" id="IPR004046">
    <property type="entry name" value="GST_C"/>
</dbReference>
<dbReference type="Pfam" id="PF20974">
    <property type="entry name" value="tRNA-synt_1c_C2"/>
    <property type="match status" value="1"/>
</dbReference>
<dbReference type="InterPro" id="IPR036282">
    <property type="entry name" value="Glutathione-S-Trfase_C_sf"/>
</dbReference>
<evidence type="ECO:0000256" key="12">
    <source>
        <dbReference type="RuleBase" id="RU363037"/>
    </source>
</evidence>
<dbReference type="GO" id="GO:0005829">
    <property type="term" value="C:cytosol"/>
    <property type="evidence" value="ECO:0007669"/>
    <property type="project" value="TreeGrafter"/>
</dbReference>
<evidence type="ECO:0000256" key="4">
    <source>
        <dbReference type="ARBA" id="ARBA00022490"/>
    </source>
</evidence>
<dbReference type="STRING" id="37360.A0A0G4J5E0"/>
<dbReference type="GO" id="GO:0006424">
    <property type="term" value="P:glutamyl-tRNA aminoacylation"/>
    <property type="evidence" value="ECO:0007669"/>
    <property type="project" value="InterPro"/>
</dbReference>
<dbReference type="Pfam" id="PF03950">
    <property type="entry name" value="tRNA-synt_1c_C"/>
    <property type="match status" value="1"/>
</dbReference>
<comment type="catalytic activity">
    <reaction evidence="11">
        <text>tRNA(Glu) + L-glutamate + ATP = L-glutamyl-tRNA(Glu) + AMP + diphosphate</text>
        <dbReference type="Rhea" id="RHEA:23540"/>
        <dbReference type="Rhea" id="RHEA-COMP:9663"/>
        <dbReference type="Rhea" id="RHEA-COMP:9680"/>
        <dbReference type="ChEBI" id="CHEBI:29985"/>
        <dbReference type="ChEBI" id="CHEBI:30616"/>
        <dbReference type="ChEBI" id="CHEBI:33019"/>
        <dbReference type="ChEBI" id="CHEBI:78442"/>
        <dbReference type="ChEBI" id="CHEBI:78520"/>
        <dbReference type="ChEBI" id="CHEBI:456215"/>
        <dbReference type="EC" id="6.1.1.17"/>
    </reaction>
</comment>
<dbReference type="PROSITE" id="PS00178">
    <property type="entry name" value="AA_TRNA_LIGASE_I"/>
    <property type="match status" value="1"/>
</dbReference>
<dbReference type="EMBL" id="OVEO01000003">
    <property type="protein sequence ID" value="SPQ94924.1"/>
    <property type="molecule type" value="Genomic_DNA"/>
</dbReference>
<dbReference type="Gene3D" id="2.40.240.10">
    <property type="entry name" value="Ribosomal Protein L25, Chain P"/>
    <property type="match status" value="2"/>
</dbReference>
<dbReference type="FunFam" id="3.40.50.620:FF:000037">
    <property type="entry name" value="Glutamine--tRNA ligase cytoplasmic"/>
    <property type="match status" value="1"/>
</dbReference>
<evidence type="ECO:0000313" key="18">
    <source>
        <dbReference type="EMBL" id="SPQ94924.1"/>
    </source>
</evidence>
<dbReference type="InterPro" id="IPR049437">
    <property type="entry name" value="tRNA-synt_1c_C2"/>
</dbReference>
<dbReference type="InterPro" id="IPR001412">
    <property type="entry name" value="aa-tRNA-synth_I_CS"/>
</dbReference>
<dbReference type="Pfam" id="PF14497">
    <property type="entry name" value="GST_C_3"/>
    <property type="match status" value="1"/>
</dbReference>
<dbReference type="SUPFAM" id="SSF50715">
    <property type="entry name" value="Ribosomal protein L25-like"/>
    <property type="match status" value="1"/>
</dbReference>
<evidence type="ECO:0000256" key="11">
    <source>
        <dbReference type="ARBA" id="ARBA00048351"/>
    </source>
</evidence>
<protein>
    <recommendedName>
        <fullName evidence="3">glutamate--tRNA ligase</fullName>
        <ecNumber evidence="3">6.1.1.17</ecNumber>
    </recommendedName>
    <alternativeName>
        <fullName evidence="10">Glutamyl-tRNA synthetase</fullName>
    </alternativeName>
</protein>
<dbReference type="SUPFAM" id="SSF52374">
    <property type="entry name" value="Nucleotidylyl transferase"/>
    <property type="match status" value="1"/>
</dbReference>
<name>A0A0G4J5E0_PLABS</name>
<evidence type="ECO:0000256" key="10">
    <source>
        <dbReference type="ARBA" id="ARBA00030865"/>
    </source>
</evidence>
<dbReference type="GO" id="GO:0004818">
    <property type="term" value="F:glutamate-tRNA ligase activity"/>
    <property type="evidence" value="ECO:0007669"/>
    <property type="project" value="UniProtKB-EC"/>
</dbReference>
<keyword evidence="9 12" id="KW-0030">Aminoacyl-tRNA synthetase</keyword>
<dbReference type="OrthoDB" id="10250478at2759"/>
<organism evidence="17 19">
    <name type="scientific">Plasmodiophora brassicae</name>
    <name type="common">Clubroot disease agent</name>
    <dbReference type="NCBI Taxonomy" id="37360"/>
    <lineage>
        <taxon>Eukaryota</taxon>
        <taxon>Sar</taxon>
        <taxon>Rhizaria</taxon>
        <taxon>Endomyxa</taxon>
        <taxon>Phytomyxea</taxon>
        <taxon>Plasmodiophorida</taxon>
        <taxon>Plasmodiophoridae</taxon>
        <taxon>Plasmodiophora</taxon>
    </lineage>
</organism>
<dbReference type="PRINTS" id="PR00987">
    <property type="entry name" value="TRNASYNTHGLU"/>
</dbReference>
<dbReference type="Proteomes" id="UP000039324">
    <property type="component" value="Unassembled WGS sequence"/>
</dbReference>
<feature type="domain" description="tRNA synthetases class I (E and Q) anti-codon binding" evidence="16">
    <location>
        <begin position="684"/>
        <end position="761"/>
    </location>
</feature>
<evidence type="ECO:0000256" key="2">
    <source>
        <dbReference type="ARBA" id="ARBA00008927"/>
    </source>
</evidence>
<evidence type="ECO:0000259" key="13">
    <source>
        <dbReference type="Pfam" id="PF00749"/>
    </source>
</evidence>
<gene>
    <name evidence="17" type="ORF">PBRA_002780</name>
    <name evidence="18" type="ORF">PLBR_LOCUS2139</name>
</gene>
<dbReference type="SUPFAM" id="SSF47616">
    <property type="entry name" value="GST C-terminal domain-like"/>
    <property type="match status" value="1"/>
</dbReference>
<feature type="domain" description="Glutamyl/glutaminyl-tRNA synthetase class Ib catalytic" evidence="13">
    <location>
        <begin position="271"/>
        <end position="575"/>
    </location>
</feature>
<dbReference type="InterPro" id="IPR020056">
    <property type="entry name" value="Rbsml_bL25/Gln-tRNA_synth_N"/>
</dbReference>
<dbReference type="AlphaFoldDB" id="A0A0G4J5E0"/>
<dbReference type="InterPro" id="IPR011035">
    <property type="entry name" value="Ribosomal_bL25/Gln-tRNA_synth"/>
</dbReference>
<evidence type="ECO:0000256" key="8">
    <source>
        <dbReference type="ARBA" id="ARBA00022917"/>
    </source>
</evidence>
<evidence type="ECO:0000256" key="3">
    <source>
        <dbReference type="ARBA" id="ARBA00012835"/>
    </source>
</evidence>
<reference evidence="17 19" key="1">
    <citation type="submission" date="2015-02" db="EMBL/GenBank/DDBJ databases">
        <authorList>
            <person name="Chooi Y.-H."/>
        </authorList>
    </citation>
    <scope>NUCLEOTIDE SEQUENCE [LARGE SCALE GENOMIC DNA]</scope>
    <source>
        <strain evidence="17">E3</strain>
    </source>
</reference>
<accession>A0A0G4J5E0</accession>